<evidence type="ECO:0000313" key="2">
    <source>
        <dbReference type="Proteomes" id="UP000002640"/>
    </source>
</evidence>
<dbReference type="AlphaFoldDB" id="G4Z9E8"/>
<proteinExistence type="predicted"/>
<protein>
    <submittedName>
        <fullName evidence="1">Uncharacterized protein</fullName>
    </submittedName>
</protein>
<sequence>MQAKEKTLVATRKKAGRGRMAKITMDSKTWLEVSLQGASSLTTATHCPVLYLDSDEDFNAYTKQLQTCALGS</sequence>
<accession>G4Z9E8</accession>
<dbReference type="EMBL" id="JH159153">
    <property type="protein sequence ID" value="EGZ21949.1"/>
    <property type="molecule type" value="Genomic_DNA"/>
</dbReference>
<gene>
    <name evidence="1" type="ORF">PHYSODRAFT_329840</name>
</gene>
<reference evidence="1 2" key="1">
    <citation type="journal article" date="2006" name="Science">
        <title>Phytophthora genome sequences uncover evolutionary origins and mechanisms of pathogenesis.</title>
        <authorList>
            <person name="Tyler B.M."/>
            <person name="Tripathy S."/>
            <person name="Zhang X."/>
            <person name="Dehal P."/>
            <person name="Jiang R.H."/>
            <person name="Aerts A."/>
            <person name="Arredondo F.D."/>
            <person name="Baxter L."/>
            <person name="Bensasson D."/>
            <person name="Beynon J.L."/>
            <person name="Chapman J."/>
            <person name="Damasceno C.M."/>
            <person name="Dorrance A.E."/>
            <person name="Dou D."/>
            <person name="Dickerman A.W."/>
            <person name="Dubchak I.L."/>
            <person name="Garbelotto M."/>
            <person name="Gijzen M."/>
            <person name="Gordon S.G."/>
            <person name="Govers F."/>
            <person name="Grunwald N.J."/>
            <person name="Huang W."/>
            <person name="Ivors K.L."/>
            <person name="Jones R.W."/>
            <person name="Kamoun S."/>
            <person name="Krampis K."/>
            <person name="Lamour K.H."/>
            <person name="Lee M.K."/>
            <person name="McDonald W.H."/>
            <person name="Medina M."/>
            <person name="Meijer H.J."/>
            <person name="Nordberg E.K."/>
            <person name="Maclean D.J."/>
            <person name="Ospina-Giraldo M.D."/>
            <person name="Morris P.F."/>
            <person name="Phuntumart V."/>
            <person name="Putnam N.H."/>
            <person name="Rash S."/>
            <person name="Rose J.K."/>
            <person name="Sakihama Y."/>
            <person name="Salamov A.A."/>
            <person name="Savidor A."/>
            <person name="Scheuring C.F."/>
            <person name="Smith B.M."/>
            <person name="Sobral B.W."/>
            <person name="Terry A."/>
            <person name="Torto-Alalibo T.A."/>
            <person name="Win J."/>
            <person name="Xu Z."/>
            <person name="Zhang H."/>
            <person name="Grigoriev I.V."/>
            <person name="Rokhsar D.S."/>
            <person name="Boore J.L."/>
        </authorList>
    </citation>
    <scope>NUCLEOTIDE SEQUENCE [LARGE SCALE GENOMIC DNA]</scope>
    <source>
        <strain evidence="1 2">P6497</strain>
    </source>
</reference>
<organism evidence="1 2">
    <name type="scientific">Phytophthora sojae (strain P6497)</name>
    <name type="common">Soybean stem and root rot agent</name>
    <name type="synonym">Phytophthora megasperma f. sp. glycines</name>
    <dbReference type="NCBI Taxonomy" id="1094619"/>
    <lineage>
        <taxon>Eukaryota</taxon>
        <taxon>Sar</taxon>
        <taxon>Stramenopiles</taxon>
        <taxon>Oomycota</taxon>
        <taxon>Peronosporomycetes</taxon>
        <taxon>Peronosporales</taxon>
        <taxon>Peronosporaceae</taxon>
        <taxon>Phytophthora</taxon>
    </lineage>
</organism>
<keyword evidence="2" id="KW-1185">Reference proteome</keyword>
<dbReference type="Proteomes" id="UP000002640">
    <property type="component" value="Unassembled WGS sequence"/>
</dbReference>
<dbReference type="KEGG" id="psoj:PHYSODRAFT_329840"/>
<dbReference type="InParanoid" id="G4Z9E8"/>
<name>G4Z9E8_PHYSP</name>
<dbReference type="GeneID" id="20645999"/>
<dbReference type="RefSeq" id="XP_009524666.1">
    <property type="nucleotide sequence ID" value="XM_009526371.1"/>
</dbReference>
<evidence type="ECO:0000313" key="1">
    <source>
        <dbReference type="EMBL" id="EGZ21949.1"/>
    </source>
</evidence>